<feature type="transmembrane region" description="Helical" evidence="1">
    <location>
        <begin position="27"/>
        <end position="53"/>
    </location>
</feature>
<name>A0A0H5R8R8_9EUKA</name>
<feature type="transmembrane region" description="Helical" evidence="1">
    <location>
        <begin position="118"/>
        <end position="138"/>
    </location>
</feature>
<keyword evidence="1" id="KW-0472">Membrane</keyword>
<reference evidence="2" key="1">
    <citation type="submission" date="2015-04" db="EMBL/GenBank/DDBJ databases">
        <title>The genome sequence of the plant pathogenic Rhizarian Plasmodiophora brassicae reveals insights in its biotrophic life cycle and the origin of chitin synthesis.</title>
        <authorList>
            <person name="Schwelm A."/>
            <person name="Fogelqvist J."/>
            <person name="Knaust A."/>
            <person name="Julke S."/>
            <person name="Lilja T."/>
            <person name="Dhandapani V."/>
            <person name="Bonilla-Rosso G."/>
            <person name="Karlsson M."/>
            <person name="Shevchenko A."/>
            <person name="Choi S.R."/>
            <person name="Kim H.G."/>
            <person name="Park J.Y."/>
            <person name="Lim Y.P."/>
            <person name="Ludwig-Muller J."/>
            <person name="Dixelius C."/>
        </authorList>
    </citation>
    <scope>NUCLEOTIDE SEQUENCE</scope>
    <source>
        <tissue evidence="2">Potato root galls</tissue>
    </source>
</reference>
<feature type="transmembrane region" description="Helical" evidence="1">
    <location>
        <begin position="65"/>
        <end position="87"/>
    </location>
</feature>
<accession>A0A0H5R8R8</accession>
<organism evidence="2">
    <name type="scientific">Spongospora subterranea</name>
    <dbReference type="NCBI Taxonomy" id="70186"/>
    <lineage>
        <taxon>Eukaryota</taxon>
        <taxon>Sar</taxon>
        <taxon>Rhizaria</taxon>
        <taxon>Endomyxa</taxon>
        <taxon>Phytomyxea</taxon>
        <taxon>Plasmodiophorida</taxon>
        <taxon>Plasmodiophoridae</taxon>
        <taxon>Spongospora</taxon>
    </lineage>
</organism>
<protein>
    <submittedName>
        <fullName evidence="2">Uncharacterized protein</fullName>
    </submittedName>
</protein>
<keyword evidence="1" id="KW-1133">Transmembrane helix</keyword>
<proteinExistence type="predicted"/>
<dbReference type="AlphaFoldDB" id="A0A0H5R8R8"/>
<dbReference type="EMBL" id="HACM01004322">
    <property type="protein sequence ID" value="CRZ04764.1"/>
    <property type="molecule type" value="Transcribed_RNA"/>
</dbReference>
<evidence type="ECO:0000313" key="2">
    <source>
        <dbReference type="EMBL" id="CRZ04764.1"/>
    </source>
</evidence>
<keyword evidence="1" id="KW-0812">Transmembrane</keyword>
<sequence length="148" mass="16641">MTMILCLCIVLIFRVDFYDILKPSAKLVITSFCILVLQSANFLIVMTTSFVLVKKINSEDVTPEFLLQSYMSTALLFGGMYFTVYVIEGPTSFHLASTDLEGRNIAQLVFHFGGPPHLARYLLFCFQLSLIQAFVACCRRSHTAFACT</sequence>
<evidence type="ECO:0000256" key="1">
    <source>
        <dbReference type="SAM" id="Phobius"/>
    </source>
</evidence>